<dbReference type="SUPFAM" id="SSF88659">
    <property type="entry name" value="Sigma3 and sigma4 domains of RNA polymerase sigma factors"/>
    <property type="match status" value="1"/>
</dbReference>
<dbReference type="InterPro" id="IPR013325">
    <property type="entry name" value="RNA_pol_sigma_r2"/>
</dbReference>
<dbReference type="InterPro" id="IPR014284">
    <property type="entry name" value="RNA_pol_sigma-70_dom"/>
</dbReference>
<dbReference type="InterPro" id="IPR036388">
    <property type="entry name" value="WH-like_DNA-bd_sf"/>
</dbReference>
<accession>A0AAF0CTQ5</accession>
<dbReference type="InterPro" id="IPR013249">
    <property type="entry name" value="RNA_pol_sigma70_r4_t2"/>
</dbReference>
<dbReference type="NCBIfam" id="TIGR02937">
    <property type="entry name" value="sigma70-ECF"/>
    <property type="match status" value="1"/>
</dbReference>
<dbReference type="Proteomes" id="UP001179647">
    <property type="component" value="Chromosome"/>
</dbReference>
<proteinExistence type="inferred from homology"/>
<reference evidence="8" key="1">
    <citation type="submission" date="2022-10" db="EMBL/GenBank/DDBJ databases">
        <title>Vagococcus sp. isolated from poultry meat.</title>
        <authorList>
            <person name="Johansson P."/>
            <person name="Bjorkroth J."/>
        </authorList>
    </citation>
    <scope>NUCLEOTIDE SEQUENCE</scope>
    <source>
        <strain evidence="8">STAA11</strain>
    </source>
</reference>
<gene>
    <name evidence="8" type="ORF">OL234_07555</name>
</gene>
<dbReference type="CDD" id="cd06171">
    <property type="entry name" value="Sigma70_r4"/>
    <property type="match status" value="1"/>
</dbReference>
<dbReference type="InterPro" id="IPR007627">
    <property type="entry name" value="RNA_pol_sigma70_r2"/>
</dbReference>
<dbReference type="GO" id="GO:0003677">
    <property type="term" value="F:DNA binding"/>
    <property type="evidence" value="ECO:0007669"/>
    <property type="project" value="UniProtKB-KW"/>
</dbReference>
<evidence type="ECO:0000313" key="9">
    <source>
        <dbReference type="Proteomes" id="UP001179647"/>
    </source>
</evidence>
<evidence type="ECO:0000256" key="4">
    <source>
        <dbReference type="ARBA" id="ARBA00023125"/>
    </source>
</evidence>
<dbReference type="KEGG" id="vie:OL234_07555"/>
<name>A0AAF0CTQ5_9ENTE</name>
<dbReference type="Gene3D" id="1.10.10.10">
    <property type="entry name" value="Winged helix-like DNA-binding domain superfamily/Winged helix DNA-binding domain"/>
    <property type="match status" value="1"/>
</dbReference>
<keyword evidence="3" id="KW-0731">Sigma factor</keyword>
<keyword evidence="2" id="KW-0805">Transcription regulation</keyword>
<keyword evidence="4" id="KW-0238">DNA-binding</keyword>
<dbReference type="PANTHER" id="PTHR43133">
    <property type="entry name" value="RNA POLYMERASE ECF-TYPE SIGMA FACTO"/>
    <property type="match status" value="1"/>
</dbReference>
<evidence type="ECO:0000256" key="2">
    <source>
        <dbReference type="ARBA" id="ARBA00023015"/>
    </source>
</evidence>
<sequence length="170" mass="20317">MLFFKKDGSHEPSFDEQLLTISVEVKRYLISKGATKEDAEDAVQNTFYKMLILTDDLSPRTIRAWFYRVAMNNLIDMKRREKTGKRLVKQVFDADDSSQKLDVNWLERDQLVQLLTELKEEYREILMLKYYYELSYEEIGTVLNYSEHNVRTLLYRARKAARILLEEEDK</sequence>
<dbReference type="RefSeq" id="WP_275468637.1">
    <property type="nucleotide sequence ID" value="NZ_CP110232.1"/>
</dbReference>
<dbReference type="GO" id="GO:0016987">
    <property type="term" value="F:sigma factor activity"/>
    <property type="evidence" value="ECO:0007669"/>
    <property type="project" value="UniProtKB-KW"/>
</dbReference>
<evidence type="ECO:0000256" key="3">
    <source>
        <dbReference type="ARBA" id="ARBA00023082"/>
    </source>
</evidence>
<evidence type="ECO:0000256" key="1">
    <source>
        <dbReference type="ARBA" id="ARBA00010641"/>
    </source>
</evidence>
<dbReference type="Pfam" id="PF04542">
    <property type="entry name" value="Sigma70_r2"/>
    <property type="match status" value="1"/>
</dbReference>
<dbReference type="AlphaFoldDB" id="A0AAF0CTQ5"/>
<feature type="domain" description="RNA polymerase sigma-70 region 2" evidence="6">
    <location>
        <begin position="25"/>
        <end position="82"/>
    </location>
</feature>
<protein>
    <submittedName>
        <fullName evidence="8">RNA polymerase sigma factor</fullName>
    </submittedName>
</protein>
<evidence type="ECO:0000256" key="5">
    <source>
        <dbReference type="ARBA" id="ARBA00023163"/>
    </source>
</evidence>
<dbReference type="PANTHER" id="PTHR43133:SF52">
    <property type="entry name" value="ECF RNA POLYMERASE SIGMA FACTOR SIGL"/>
    <property type="match status" value="1"/>
</dbReference>
<keyword evidence="5" id="KW-0804">Transcription</keyword>
<feature type="domain" description="RNA polymerase sigma factor 70 region 4 type 2" evidence="7">
    <location>
        <begin position="109"/>
        <end position="160"/>
    </location>
</feature>
<dbReference type="Gene3D" id="1.10.1740.10">
    <property type="match status" value="1"/>
</dbReference>
<evidence type="ECO:0000259" key="6">
    <source>
        <dbReference type="Pfam" id="PF04542"/>
    </source>
</evidence>
<evidence type="ECO:0000259" key="7">
    <source>
        <dbReference type="Pfam" id="PF08281"/>
    </source>
</evidence>
<keyword evidence="9" id="KW-1185">Reference proteome</keyword>
<dbReference type="InterPro" id="IPR013324">
    <property type="entry name" value="RNA_pol_sigma_r3/r4-like"/>
</dbReference>
<dbReference type="InterPro" id="IPR039425">
    <property type="entry name" value="RNA_pol_sigma-70-like"/>
</dbReference>
<organism evidence="8 9">
    <name type="scientific">Vagococcus intermedius</name>
    <dbReference type="NCBI Taxonomy" id="2991418"/>
    <lineage>
        <taxon>Bacteria</taxon>
        <taxon>Bacillati</taxon>
        <taxon>Bacillota</taxon>
        <taxon>Bacilli</taxon>
        <taxon>Lactobacillales</taxon>
        <taxon>Enterococcaceae</taxon>
        <taxon>Vagococcus</taxon>
    </lineage>
</organism>
<dbReference type="SUPFAM" id="SSF88946">
    <property type="entry name" value="Sigma2 domain of RNA polymerase sigma factors"/>
    <property type="match status" value="1"/>
</dbReference>
<comment type="similarity">
    <text evidence="1">Belongs to the sigma-70 factor family. ECF subfamily.</text>
</comment>
<evidence type="ECO:0000313" key="8">
    <source>
        <dbReference type="EMBL" id="WEG72834.1"/>
    </source>
</evidence>
<dbReference type="GO" id="GO:0006352">
    <property type="term" value="P:DNA-templated transcription initiation"/>
    <property type="evidence" value="ECO:0007669"/>
    <property type="project" value="InterPro"/>
</dbReference>
<dbReference type="EMBL" id="CP110232">
    <property type="protein sequence ID" value="WEG72834.1"/>
    <property type="molecule type" value="Genomic_DNA"/>
</dbReference>
<dbReference type="Pfam" id="PF08281">
    <property type="entry name" value="Sigma70_r4_2"/>
    <property type="match status" value="1"/>
</dbReference>